<evidence type="ECO:0000313" key="2">
    <source>
        <dbReference type="Proteomes" id="UP000001449"/>
    </source>
</evidence>
<proteinExistence type="predicted"/>
<accession>B8C8G0</accession>
<dbReference type="EMBL" id="CM000645">
    <property type="protein sequence ID" value="EED90477.1"/>
    <property type="molecule type" value="Genomic_DNA"/>
</dbReference>
<dbReference type="eggNOG" id="ENOG502RAJ8">
    <property type="taxonomic scope" value="Eukaryota"/>
</dbReference>
<gene>
    <name evidence="1" type="ORF">THAPSDRAFT_24030</name>
</gene>
<dbReference type="RefSeq" id="XP_002292502.1">
    <property type="nucleotide sequence ID" value="XM_002292466.1"/>
</dbReference>
<name>B8C8G0_THAPS</name>
<dbReference type="PaxDb" id="35128-Thaps24030"/>
<dbReference type="Proteomes" id="UP000001449">
    <property type="component" value="Chromosome 9"/>
</dbReference>
<dbReference type="OMA" id="FWRVNCH"/>
<dbReference type="GeneID" id="7450957"/>
<evidence type="ECO:0000313" key="1">
    <source>
        <dbReference type="EMBL" id="EED90477.1"/>
    </source>
</evidence>
<sequence length="468" mass="52656">MGQAISLPFKLTSTTLTFYRGFFHYLFGAGRHNPYLPLSDAACSIPSYLKPPPSSCPIQPISSSSWTIKNFTQSPLFYQHARIHLYTLASAFYLYNKPHYRKDSYRQDIVDNLANVAIPGTGIPLSYFVWNKLLAFGFVCTASPAASIVASLHLWLKTRFASSISEEYAVRLLAPDDWFSYWRLNCRVAGLHALLNDNPVGYEMENKWTFLEEGSKRGVPISPYLDTPAIVVKHRNEEGGMGIYFYKNATEGGDWIIQERIQNSEWVNKHLPPNAPLSTFRVITQSRGALDVVASNKGECKVEDITALSCVFRAGRKNAQTDHDSVMFDVDVKTGKILGGTTNAHWYRLGLHEILPGRCPWRSKDHAITNHPDGDIPVTGETVPDIRSMLHLVESSHQKLCPDVPLVGWDVVLSADEKVPVCLLEVNLSCNFFRGSFDRKVYLDFLDDMVAKLQGMRLEADKEGKKFK</sequence>
<dbReference type="HOGENOM" id="CLU_591194_0_0_1"/>
<evidence type="ECO:0008006" key="3">
    <source>
        <dbReference type="Google" id="ProtNLM"/>
    </source>
</evidence>
<keyword evidence="2" id="KW-1185">Reference proteome</keyword>
<dbReference type="AlphaFoldDB" id="B8C8G0"/>
<dbReference type="KEGG" id="tps:THAPSDRAFT_24030"/>
<dbReference type="InParanoid" id="B8C8G0"/>
<reference evidence="1 2" key="1">
    <citation type="journal article" date="2004" name="Science">
        <title>The genome of the diatom Thalassiosira pseudonana: ecology, evolution, and metabolism.</title>
        <authorList>
            <person name="Armbrust E.V."/>
            <person name="Berges J.A."/>
            <person name="Bowler C."/>
            <person name="Green B.R."/>
            <person name="Martinez D."/>
            <person name="Putnam N.H."/>
            <person name="Zhou S."/>
            <person name="Allen A.E."/>
            <person name="Apt K.E."/>
            <person name="Bechner M."/>
            <person name="Brzezinski M.A."/>
            <person name="Chaal B.K."/>
            <person name="Chiovitti A."/>
            <person name="Davis A.K."/>
            <person name="Demarest M.S."/>
            <person name="Detter J.C."/>
            <person name="Glavina T."/>
            <person name="Goodstein D."/>
            <person name="Hadi M.Z."/>
            <person name="Hellsten U."/>
            <person name="Hildebrand M."/>
            <person name="Jenkins B.D."/>
            <person name="Jurka J."/>
            <person name="Kapitonov V.V."/>
            <person name="Kroger N."/>
            <person name="Lau W.W."/>
            <person name="Lane T.W."/>
            <person name="Larimer F.W."/>
            <person name="Lippmeier J.C."/>
            <person name="Lucas S."/>
            <person name="Medina M."/>
            <person name="Montsant A."/>
            <person name="Obornik M."/>
            <person name="Parker M.S."/>
            <person name="Palenik B."/>
            <person name="Pazour G.J."/>
            <person name="Richardson P.M."/>
            <person name="Rynearson T.A."/>
            <person name="Saito M.A."/>
            <person name="Schwartz D.C."/>
            <person name="Thamatrakoln K."/>
            <person name="Valentin K."/>
            <person name="Vardi A."/>
            <person name="Wilkerson F.P."/>
            <person name="Rokhsar D.S."/>
        </authorList>
    </citation>
    <scope>NUCLEOTIDE SEQUENCE [LARGE SCALE GENOMIC DNA]</scope>
    <source>
        <strain evidence="1 2">CCMP1335</strain>
    </source>
</reference>
<protein>
    <recommendedName>
        <fullName evidence="3">Alpha-L-glutamate ligase-related protein ATP-grasp domain-containing protein</fullName>
    </recommendedName>
</protein>
<reference evidence="1 2" key="2">
    <citation type="journal article" date="2008" name="Nature">
        <title>The Phaeodactylum genome reveals the evolutionary history of diatom genomes.</title>
        <authorList>
            <person name="Bowler C."/>
            <person name="Allen A.E."/>
            <person name="Badger J.H."/>
            <person name="Grimwood J."/>
            <person name="Jabbari K."/>
            <person name="Kuo A."/>
            <person name="Maheswari U."/>
            <person name="Martens C."/>
            <person name="Maumus F."/>
            <person name="Otillar R.P."/>
            <person name="Rayko E."/>
            <person name="Salamov A."/>
            <person name="Vandepoele K."/>
            <person name="Beszteri B."/>
            <person name="Gruber A."/>
            <person name="Heijde M."/>
            <person name="Katinka M."/>
            <person name="Mock T."/>
            <person name="Valentin K."/>
            <person name="Verret F."/>
            <person name="Berges J.A."/>
            <person name="Brownlee C."/>
            <person name="Cadoret J.P."/>
            <person name="Chiovitti A."/>
            <person name="Choi C.J."/>
            <person name="Coesel S."/>
            <person name="De Martino A."/>
            <person name="Detter J.C."/>
            <person name="Durkin C."/>
            <person name="Falciatore A."/>
            <person name="Fournet J."/>
            <person name="Haruta M."/>
            <person name="Huysman M.J."/>
            <person name="Jenkins B.D."/>
            <person name="Jiroutova K."/>
            <person name="Jorgensen R.E."/>
            <person name="Joubert Y."/>
            <person name="Kaplan A."/>
            <person name="Kroger N."/>
            <person name="Kroth P.G."/>
            <person name="La Roche J."/>
            <person name="Lindquist E."/>
            <person name="Lommer M."/>
            <person name="Martin-Jezequel V."/>
            <person name="Lopez P.J."/>
            <person name="Lucas S."/>
            <person name="Mangogna M."/>
            <person name="McGinnis K."/>
            <person name="Medlin L.K."/>
            <person name="Montsant A."/>
            <person name="Oudot-Le Secq M.P."/>
            <person name="Napoli C."/>
            <person name="Obornik M."/>
            <person name="Parker M.S."/>
            <person name="Petit J.L."/>
            <person name="Porcel B.M."/>
            <person name="Poulsen N."/>
            <person name="Robison M."/>
            <person name="Rychlewski L."/>
            <person name="Rynearson T.A."/>
            <person name="Schmutz J."/>
            <person name="Shapiro H."/>
            <person name="Siaut M."/>
            <person name="Stanley M."/>
            <person name="Sussman M.R."/>
            <person name="Taylor A.R."/>
            <person name="Vardi A."/>
            <person name="von Dassow P."/>
            <person name="Vyverman W."/>
            <person name="Willis A."/>
            <person name="Wyrwicz L.S."/>
            <person name="Rokhsar D.S."/>
            <person name="Weissenbach J."/>
            <person name="Armbrust E.V."/>
            <person name="Green B.R."/>
            <person name="Van de Peer Y."/>
            <person name="Grigoriev I.V."/>
        </authorList>
    </citation>
    <scope>NUCLEOTIDE SEQUENCE [LARGE SCALE GENOMIC DNA]</scope>
    <source>
        <strain evidence="1 2">CCMP1335</strain>
    </source>
</reference>
<organism evidence="1 2">
    <name type="scientific">Thalassiosira pseudonana</name>
    <name type="common">Marine diatom</name>
    <name type="synonym">Cyclotella nana</name>
    <dbReference type="NCBI Taxonomy" id="35128"/>
    <lineage>
        <taxon>Eukaryota</taxon>
        <taxon>Sar</taxon>
        <taxon>Stramenopiles</taxon>
        <taxon>Ochrophyta</taxon>
        <taxon>Bacillariophyta</taxon>
        <taxon>Coscinodiscophyceae</taxon>
        <taxon>Thalassiosirophycidae</taxon>
        <taxon>Thalassiosirales</taxon>
        <taxon>Thalassiosiraceae</taxon>
        <taxon>Thalassiosira</taxon>
    </lineage>
</organism>